<organism evidence="2 3">
    <name type="scientific">Streptomyces yokosukanensis</name>
    <dbReference type="NCBI Taxonomy" id="67386"/>
    <lineage>
        <taxon>Bacteria</taxon>
        <taxon>Bacillati</taxon>
        <taxon>Actinomycetota</taxon>
        <taxon>Actinomycetes</taxon>
        <taxon>Kitasatosporales</taxon>
        <taxon>Streptomycetaceae</taxon>
        <taxon>Streptomyces</taxon>
    </lineage>
</organism>
<sequence>MALKFTDPMESTSTTRRAVMPQRSDGPENSTPHPARSSHCERVVPPHWHTGHLTIRPGNARAAERLLRSVVPAPATYPALLHAARVLLHNGAPDRTATWCGKLRSQARTPSWATAFRTLRSEALLQLGDLITAEHEAAAAQDAMGTRPASLWLWLAAVRGEVLLAQGRYEEAAAHLDRPAPESGWSGVPWLRAQGRLHLAEGRHQDALDVFSAAARLARRHGTGRLPHLPWRSDIAEALLCSGRGGQARALLIEELAVPALGPRHRAVALRLLATTDTPGRRLRTLARAVDEARRCKDRIELARVMADYAQALDALGDAAGAVFLERATDLAADCGLASYGLQYAG</sequence>
<dbReference type="Gene3D" id="1.25.40.10">
    <property type="entry name" value="Tetratricopeptide repeat domain"/>
    <property type="match status" value="1"/>
</dbReference>
<dbReference type="SUPFAM" id="SSF48452">
    <property type="entry name" value="TPR-like"/>
    <property type="match status" value="1"/>
</dbReference>
<dbReference type="AlphaFoldDB" id="A0A101NVV5"/>
<protein>
    <recommendedName>
        <fullName evidence="4">MalT-like TPR region domain-containing protein</fullName>
    </recommendedName>
</protein>
<proteinExistence type="predicted"/>
<evidence type="ECO:0000256" key="1">
    <source>
        <dbReference type="SAM" id="MobiDB-lite"/>
    </source>
</evidence>
<evidence type="ECO:0000313" key="2">
    <source>
        <dbReference type="EMBL" id="KUN00302.1"/>
    </source>
</evidence>
<gene>
    <name evidence="2" type="ORF">AQI95_35040</name>
</gene>
<keyword evidence="3" id="KW-1185">Reference proteome</keyword>
<name>A0A101NVV5_9ACTN</name>
<dbReference type="EMBL" id="LMWN01000054">
    <property type="protein sequence ID" value="KUN00302.1"/>
    <property type="molecule type" value="Genomic_DNA"/>
</dbReference>
<evidence type="ECO:0008006" key="4">
    <source>
        <dbReference type="Google" id="ProtNLM"/>
    </source>
</evidence>
<evidence type="ECO:0000313" key="3">
    <source>
        <dbReference type="Proteomes" id="UP000053127"/>
    </source>
</evidence>
<dbReference type="Proteomes" id="UP000053127">
    <property type="component" value="Unassembled WGS sequence"/>
</dbReference>
<reference evidence="2 3" key="1">
    <citation type="submission" date="2015-10" db="EMBL/GenBank/DDBJ databases">
        <title>Draft genome sequence of Streptomyces yokosukanensis DSM 40224, type strain for the species Streptomyces yokosukanensis.</title>
        <authorList>
            <person name="Ruckert C."/>
            <person name="Winkler A."/>
            <person name="Kalinowski J."/>
            <person name="Kampfer P."/>
            <person name="Glaeser S."/>
        </authorList>
    </citation>
    <scope>NUCLEOTIDE SEQUENCE [LARGE SCALE GENOMIC DNA]</scope>
    <source>
        <strain evidence="2 3">DSM 40224</strain>
    </source>
</reference>
<dbReference type="InterPro" id="IPR011990">
    <property type="entry name" value="TPR-like_helical_dom_sf"/>
</dbReference>
<accession>A0A101NVV5</accession>
<feature type="region of interest" description="Disordered" evidence="1">
    <location>
        <begin position="1"/>
        <end position="40"/>
    </location>
</feature>
<dbReference type="STRING" id="67386.AQI95_35040"/>
<comment type="caution">
    <text evidence="2">The sequence shown here is derived from an EMBL/GenBank/DDBJ whole genome shotgun (WGS) entry which is preliminary data.</text>
</comment>